<evidence type="ECO:0000256" key="3">
    <source>
        <dbReference type="ARBA" id="ARBA00023002"/>
    </source>
</evidence>
<dbReference type="Gene3D" id="3.40.228.10">
    <property type="entry name" value="Dimethylsulfoxide Reductase, domain 2"/>
    <property type="match status" value="1"/>
</dbReference>
<evidence type="ECO:0000256" key="5">
    <source>
        <dbReference type="ARBA" id="ARBA00023014"/>
    </source>
</evidence>
<accession>A0A090QSC5</accession>
<gene>
    <name evidence="7" type="ORF">JCM19237_4105</name>
</gene>
<dbReference type="eggNOG" id="COG0243">
    <property type="taxonomic scope" value="Bacteria"/>
</dbReference>
<dbReference type="Pfam" id="PF04879">
    <property type="entry name" value="Molybdop_Fe4S4"/>
    <property type="match status" value="1"/>
</dbReference>
<protein>
    <submittedName>
        <fullName evidence="7">Assimilatory nitrate reductase large subunit</fullName>
    </submittedName>
</protein>
<dbReference type="PROSITE" id="PS51669">
    <property type="entry name" value="4FE4S_MOW_BIS_MGD"/>
    <property type="match status" value="1"/>
</dbReference>
<dbReference type="EMBL" id="BBMN01000005">
    <property type="protein sequence ID" value="GAL04739.1"/>
    <property type="molecule type" value="Genomic_DNA"/>
</dbReference>
<keyword evidence="5" id="KW-0411">Iron-sulfur</keyword>
<name>A0A090QSC5_9GAMM</name>
<keyword evidence="4" id="KW-0408">Iron</keyword>
<dbReference type="GO" id="GO:0016491">
    <property type="term" value="F:oxidoreductase activity"/>
    <property type="evidence" value="ECO:0007669"/>
    <property type="project" value="UniProtKB-KW"/>
</dbReference>
<dbReference type="PANTHER" id="PTHR43105">
    <property type="entry name" value="RESPIRATORY NITRATE REDUCTASE"/>
    <property type="match status" value="1"/>
</dbReference>
<evidence type="ECO:0000256" key="1">
    <source>
        <dbReference type="ARBA" id="ARBA00022485"/>
    </source>
</evidence>
<dbReference type="Pfam" id="PF00384">
    <property type="entry name" value="Molybdopterin"/>
    <property type="match status" value="1"/>
</dbReference>
<evidence type="ECO:0000313" key="7">
    <source>
        <dbReference type="EMBL" id="GAL04739.1"/>
    </source>
</evidence>
<keyword evidence="3" id="KW-0560">Oxidoreductase</keyword>
<dbReference type="InterPro" id="IPR050123">
    <property type="entry name" value="Prok_molybdopt-oxidoreductase"/>
</dbReference>
<dbReference type="GO" id="GO:0051539">
    <property type="term" value="F:4 iron, 4 sulfur cluster binding"/>
    <property type="evidence" value="ECO:0007669"/>
    <property type="project" value="UniProtKB-KW"/>
</dbReference>
<organism evidence="7 8">
    <name type="scientific">Photobacterium aphoticum</name>
    <dbReference type="NCBI Taxonomy" id="754436"/>
    <lineage>
        <taxon>Bacteria</taxon>
        <taxon>Pseudomonadati</taxon>
        <taxon>Pseudomonadota</taxon>
        <taxon>Gammaproteobacteria</taxon>
        <taxon>Vibrionales</taxon>
        <taxon>Vibrionaceae</taxon>
        <taxon>Photobacterium</taxon>
    </lineage>
</organism>
<proteinExistence type="predicted"/>
<feature type="domain" description="4Fe-4S Mo/W bis-MGD-type" evidence="6">
    <location>
        <begin position="1"/>
        <end position="29"/>
    </location>
</feature>
<evidence type="ECO:0000313" key="8">
    <source>
        <dbReference type="Proteomes" id="UP000029227"/>
    </source>
</evidence>
<dbReference type="InterPro" id="IPR006656">
    <property type="entry name" value="Mopterin_OxRdtase"/>
</dbReference>
<dbReference type="PANTHER" id="PTHR43105:SF9">
    <property type="entry name" value="NADPH-FE(3+) OXIDOREDUCTASE SUBUNIT ALPHA"/>
    <property type="match status" value="1"/>
</dbReference>
<dbReference type="Gene3D" id="3.40.50.740">
    <property type="match status" value="1"/>
</dbReference>
<sequence>MRGDADHPANRGKLCTKGMTLGDTVMPSTSLSQPHRLLHPTVHGTPLSWSEALTYVANQFQAIIAEHGREAIAFYVSGQLLIEDYYVANKLMKGFIGSSHIDTNSRLCMSSSVAGHQRAFGEDVVPGCYDDIEEADLVVLVGSNLAWCHPILYQRLRAAKAERNTHVVVIDPRRTATCELADQHLALRSGTDVALFNGLLAYLHQHGLTDTSYLHAHTEGFTDTLASTAPEADIDAVAAVTGLTPDVISAFYQHFAHTPRTVTVYSQGVNQSSAGSDKVNSIINVHLATGRIGQPGSGPFSVTGQPNAMGGREVGGLATMLAAHMCFDNEKHLSLIRDFWQTDTLATQPGLKAIDMFDAIESGDIKAIWIMATNPAASLPDSNRIQRILDACPLVVVSDCMADTDTLRHADVALPAQGWSEKSGTVTNSERCLSRQRRLLRRPAKGNLTGGSSVKSANAWALRTPLIIATKPRSSTNTLP</sequence>
<keyword evidence="1" id="KW-0004">4Fe-4S</keyword>
<comment type="caution">
    <text evidence="7">The sequence shown here is derived from an EMBL/GenBank/DDBJ whole genome shotgun (WGS) entry which is preliminary data.</text>
</comment>
<dbReference type="InterPro" id="IPR006963">
    <property type="entry name" value="Mopterin_OxRdtase_4Fe-4S_dom"/>
</dbReference>
<dbReference type="SUPFAM" id="SSF53706">
    <property type="entry name" value="Formate dehydrogenase/DMSO reductase, domains 1-3"/>
    <property type="match status" value="1"/>
</dbReference>
<dbReference type="GO" id="GO:0046872">
    <property type="term" value="F:metal ion binding"/>
    <property type="evidence" value="ECO:0007669"/>
    <property type="project" value="UniProtKB-KW"/>
</dbReference>
<evidence type="ECO:0000259" key="6">
    <source>
        <dbReference type="PROSITE" id="PS51669"/>
    </source>
</evidence>
<dbReference type="Proteomes" id="UP000029227">
    <property type="component" value="Unassembled WGS sequence"/>
</dbReference>
<dbReference type="STRING" id="754436.JCM19237_4105"/>
<dbReference type="AlphaFoldDB" id="A0A090QSC5"/>
<dbReference type="GO" id="GO:0016020">
    <property type="term" value="C:membrane"/>
    <property type="evidence" value="ECO:0007669"/>
    <property type="project" value="TreeGrafter"/>
</dbReference>
<evidence type="ECO:0000256" key="2">
    <source>
        <dbReference type="ARBA" id="ARBA00022723"/>
    </source>
</evidence>
<reference evidence="7 8" key="1">
    <citation type="journal article" date="2014" name="Genome Announc.">
        <title>Draft Genome Sequences of Two Vibrionaceae Species, Vibrio ponticus C121 and Photobacterium aphoticum C119, Isolated as Coral Reef Microbiota.</title>
        <authorList>
            <person name="Al-saari N."/>
            <person name="Meirelles P.M."/>
            <person name="Mino S."/>
            <person name="Suda W."/>
            <person name="Oshima K."/>
            <person name="Hattori M."/>
            <person name="Ohkuma M."/>
            <person name="Thompson F.L."/>
            <person name="Gomez-Gil B."/>
            <person name="Sawabe T."/>
            <person name="Sawabe T."/>
        </authorList>
    </citation>
    <scope>NUCLEOTIDE SEQUENCE [LARGE SCALE GENOMIC DNA]</scope>
    <source>
        <strain evidence="7 8">JCM 19237</strain>
    </source>
</reference>
<keyword evidence="2" id="KW-0479">Metal-binding</keyword>
<evidence type="ECO:0000256" key="4">
    <source>
        <dbReference type="ARBA" id="ARBA00023004"/>
    </source>
</evidence>